<feature type="compositionally biased region" description="Polar residues" evidence="2">
    <location>
        <begin position="17"/>
        <end position="29"/>
    </location>
</feature>
<feature type="compositionally biased region" description="Polar residues" evidence="2">
    <location>
        <begin position="842"/>
        <end position="876"/>
    </location>
</feature>
<dbReference type="GeneID" id="106463024"/>
<dbReference type="Gene3D" id="1.20.58.1540">
    <property type="entry name" value="Actin interacting protein 3, C-terminal domain"/>
    <property type="match status" value="1"/>
</dbReference>
<name>A0ABM1SR83_LIMPO</name>
<dbReference type="InterPro" id="IPR022782">
    <property type="entry name" value="AIP3-like_C"/>
</dbReference>
<feature type="compositionally biased region" description="Polar residues" evidence="2">
    <location>
        <begin position="810"/>
        <end position="819"/>
    </location>
</feature>
<feature type="compositionally biased region" description="Basic and acidic residues" evidence="2">
    <location>
        <begin position="420"/>
        <end position="429"/>
    </location>
</feature>
<keyword evidence="4" id="KW-1185">Reference proteome</keyword>
<reference evidence="5" key="1">
    <citation type="submission" date="2025-08" db="UniProtKB">
        <authorList>
            <consortium name="RefSeq"/>
        </authorList>
    </citation>
    <scope>IDENTIFICATION</scope>
    <source>
        <tissue evidence="5">Muscle</tissue>
    </source>
</reference>
<feature type="domain" description="Actin interacting protein 3-like C-terminal" evidence="3">
    <location>
        <begin position="416"/>
        <end position="723"/>
    </location>
</feature>
<dbReference type="PANTHER" id="PTHR22741">
    <property type="entry name" value="P140CAP/SNIP-RELATED"/>
    <property type="match status" value="1"/>
</dbReference>
<organism evidence="4 5">
    <name type="scientific">Limulus polyphemus</name>
    <name type="common">Atlantic horseshoe crab</name>
    <dbReference type="NCBI Taxonomy" id="6850"/>
    <lineage>
        <taxon>Eukaryota</taxon>
        <taxon>Metazoa</taxon>
        <taxon>Ecdysozoa</taxon>
        <taxon>Arthropoda</taxon>
        <taxon>Chelicerata</taxon>
        <taxon>Merostomata</taxon>
        <taxon>Xiphosura</taxon>
        <taxon>Limulidae</taxon>
        <taxon>Limulus</taxon>
    </lineage>
</organism>
<protein>
    <submittedName>
        <fullName evidence="5">Coiled-coil domain-containing protein CG32809-like isoform X1</fullName>
    </submittedName>
</protein>
<sequence length="1061" mass="120706">MSEVETSATGFHRPSKGRSTIPINRSPPKSQERAVGFSQPQLLAENGTVFLQYGKETKRSVLPHELTTLDTIRALFVRAFPEHLTMDYLDSPYIRIYINDVSKDVFYELEDLREVRDGSVLRIYEQSVNLDEGFSNCDQELNYFSEPEFDSEYQHQHIHQAKQSVRPSASSEPYGRANPYPTAPVMTTNIDPGPPLRSYSPAPSEWRKRTQSVPVAELPRYEPQRAYSATHDHPYHLHGQNQFIPMCERGYESGYDFSPERKAPPVSYSVSPSRLIEHQKSFGSYVPPGYEYPAYYRSQVYRPRSYSVTPLIDEEARKRMEFMEHQLANLTGLVEKVLTSPSPRQQSLVEEVSPTRGNEIFKENEDEIPAFETDWTHHSFREEKSVSFSDDTTEVTNRHCTPEQNAAEKPTKPAIKARSISKDIDDRSPGGKPKPPPKPTSLLSASAKLKRYEVPKDSELSPELCSKLRYLRQQTRDLQSEVLSLRRIAQRQAMSARECVTDVCLKIKEMLAIAQDSNDDVMTGRSRMLRDEDFYRQDMMQVEKDLSDVESKVEELRGNVINKKCRVSTSCVEDMALLLSRASKTVADLKVCFPELEEQMKTFIGVEMDMVMKEERFLSEEPDRLENALRRCKKLTGTLVTLKRLASVQEQRSTSMPEKSLSADDCHTNEDVHTAKLQTIDPDSHTVIHVSPDDYQRAQQKETALDDLLNELQSFNEAEEMKRDPSLWIHEHLTPYHSESSSLGSPHQHGRGHLKSESSSTEVVNKSNEGWTHQHSPLLSTSRKQQHSHKPPYLPPKKVFLPPPFPTNRCMMQSSNISTLPLDDSLINTDSSSQSKTKQTNKRGQSNLQLLRSASDSLQRSVSNDVPHSKPSSNQMVRTRALDDFNRWDQSSSSSSESVNSQEGLLLNNGSITKSQLERSLSEGAKPFVKNNAKLMNMLFSQTRQEVLEYRHRELLNKQKLLQDQYTKLQHLQCAQLFIRSSPSPQMISVTDPVDLKEIRSENNISSKAKVPLTSASTTPLTTKNKTNTGIQRSAAQVTGKKRKANTLPQSFNQIHETDII</sequence>
<evidence type="ECO:0000313" key="5">
    <source>
        <dbReference type="RefSeq" id="XP_022246139.1"/>
    </source>
</evidence>
<evidence type="ECO:0000259" key="3">
    <source>
        <dbReference type="Pfam" id="PF03915"/>
    </source>
</evidence>
<accession>A0ABM1SR83</accession>
<feature type="compositionally biased region" description="Polar residues" evidence="2">
    <location>
        <begin position="161"/>
        <end position="171"/>
    </location>
</feature>
<dbReference type="RefSeq" id="XP_022246139.1">
    <property type="nucleotide sequence ID" value="XM_022390431.1"/>
</dbReference>
<evidence type="ECO:0000313" key="4">
    <source>
        <dbReference type="Proteomes" id="UP000694941"/>
    </source>
</evidence>
<dbReference type="Pfam" id="PF03915">
    <property type="entry name" value="AIP3"/>
    <property type="match status" value="2"/>
</dbReference>
<feature type="region of interest" description="Disordered" evidence="2">
    <location>
        <begin position="1"/>
        <end position="34"/>
    </location>
</feature>
<feature type="compositionally biased region" description="Basic and acidic residues" evidence="2">
    <location>
        <begin position="374"/>
        <end position="385"/>
    </location>
</feature>
<feature type="region of interest" description="Disordered" evidence="2">
    <location>
        <begin position="154"/>
        <end position="219"/>
    </location>
</feature>
<feature type="compositionally biased region" description="Polar residues" evidence="2">
    <location>
        <begin position="757"/>
        <end position="783"/>
    </location>
</feature>
<evidence type="ECO:0000256" key="1">
    <source>
        <dbReference type="ARBA" id="ARBA00023054"/>
    </source>
</evidence>
<evidence type="ECO:0000256" key="2">
    <source>
        <dbReference type="SAM" id="MobiDB-lite"/>
    </source>
</evidence>
<feature type="region of interest" description="Disordered" evidence="2">
    <location>
        <begin position="340"/>
        <end position="444"/>
    </location>
</feature>
<feature type="compositionally biased region" description="Polar residues" evidence="2">
    <location>
        <begin position="386"/>
        <end position="395"/>
    </location>
</feature>
<dbReference type="InterPro" id="IPR051825">
    <property type="entry name" value="SRCIN1"/>
</dbReference>
<dbReference type="PANTHER" id="PTHR22741:SF10">
    <property type="entry name" value="COILED-COIL DOMAIN-CONTAINING PROTEIN CG32809"/>
    <property type="match status" value="1"/>
</dbReference>
<gene>
    <name evidence="5" type="primary">LOC106463024</name>
</gene>
<dbReference type="Proteomes" id="UP000694941">
    <property type="component" value="Unplaced"/>
</dbReference>
<feature type="domain" description="Actin interacting protein 3-like C-terminal" evidence="3">
    <location>
        <begin position="50"/>
        <end position="144"/>
    </location>
</feature>
<keyword evidence="1" id="KW-0175">Coiled coil</keyword>
<feature type="region of interest" description="Disordered" evidence="2">
    <location>
        <begin position="737"/>
        <end position="876"/>
    </location>
</feature>
<proteinExistence type="predicted"/>